<evidence type="ECO:0000259" key="4">
    <source>
        <dbReference type="PROSITE" id="PS50157"/>
    </source>
</evidence>
<dbReference type="InterPro" id="IPR056125">
    <property type="entry name" value="DUF7708"/>
</dbReference>
<dbReference type="InterPro" id="IPR056884">
    <property type="entry name" value="NPHP3-like_N"/>
</dbReference>
<gene>
    <name evidence="5" type="ORF">PG986_012256</name>
</gene>
<keyword evidence="1" id="KW-0677">Repeat</keyword>
<dbReference type="PROSITE" id="PS50157">
    <property type="entry name" value="ZINC_FINGER_C2H2_2"/>
    <property type="match status" value="2"/>
</dbReference>
<dbReference type="Pfam" id="PF22939">
    <property type="entry name" value="WHD_GPIID"/>
    <property type="match status" value="1"/>
</dbReference>
<keyword evidence="2" id="KW-0479">Metal-binding</keyword>
<dbReference type="GeneID" id="92081540"/>
<comment type="caution">
    <text evidence="5">The sequence shown here is derived from an EMBL/GenBank/DDBJ whole genome shotgun (WGS) entry which is preliminary data.</text>
</comment>
<dbReference type="RefSeq" id="XP_066695174.1">
    <property type="nucleotide sequence ID" value="XM_066848478.1"/>
</dbReference>
<name>A0ABR1PZH3_9PEZI</name>
<evidence type="ECO:0000313" key="6">
    <source>
        <dbReference type="Proteomes" id="UP001391051"/>
    </source>
</evidence>
<feature type="compositionally biased region" description="Basic and acidic residues" evidence="3">
    <location>
        <begin position="874"/>
        <end position="888"/>
    </location>
</feature>
<reference evidence="5 6" key="1">
    <citation type="submission" date="2023-01" db="EMBL/GenBank/DDBJ databases">
        <title>Analysis of 21 Apiospora genomes using comparative genomics revels a genus with tremendous synthesis potential of carbohydrate active enzymes and secondary metabolites.</title>
        <authorList>
            <person name="Sorensen T."/>
        </authorList>
    </citation>
    <scope>NUCLEOTIDE SEQUENCE [LARGE SCALE GENOMIC DNA]</scope>
    <source>
        <strain evidence="5 6">CBS 24483</strain>
    </source>
</reference>
<dbReference type="SMART" id="SM00355">
    <property type="entry name" value="ZnF_C2H2"/>
    <property type="match status" value="4"/>
</dbReference>
<evidence type="ECO:0000313" key="5">
    <source>
        <dbReference type="EMBL" id="KAK7943143.1"/>
    </source>
</evidence>
<feature type="domain" description="C2H2-type" evidence="4">
    <location>
        <begin position="922"/>
        <end position="949"/>
    </location>
</feature>
<dbReference type="InterPro" id="IPR013087">
    <property type="entry name" value="Znf_C2H2_type"/>
</dbReference>
<keyword evidence="2" id="KW-0862">Zinc</keyword>
<dbReference type="Pfam" id="PF00096">
    <property type="entry name" value="zf-C2H2"/>
    <property type="match status" value="1"/>
</dbReference>
<proteinExistence type="predicted"/>
<dbReference type="Gene3D" id="3.40.50.300">
    <property type="entry name" value="P-loop containing nucleotide triphosphate hydrolases"/>
    <property type="match status" value="1"/>
</dbReference>
<protein>
    <recommendedName>
        <fullName evidence="4">C2H2-type domain-containing protein</fullName>
    </recommendedName>
</protein>
<dbReference type="InterPro" id="IPR036236">
    <property type="entry name" value="Znf_C2H2_sf"/>
</dbReference>
<evidence type="ECO:0000256" key="2">
    <source>
        <dbReference type="PROSITE-ProRule" id="PRU00042"/>
    </source>
</evidence>
<feature type="region of interest" description="Disordered" evidence="3">
    <location>
        <begin position="847"/>
        <end position="888"/>
    </location>
</feature>
<evidence type="ECO:0000256" key="3">
    <source>
        <dbReference type="SAM" id="MobiDB-lite"/>
    </source>
</evidence>
<dbReference type="SUPFAM" id="SSF57667">
    <property type="entry name" value="beta-beta-alpha zinc fingers"/>
    <property type="match status" value="1"/>
</dbReference>
<dbReference type="PANTHER" id="PTHR10039:SF14">
    <property type="entry name" value="NACHT DOMAIN-CONTAINING PROTEIN"/>
    <property type="match status" value="1"/>
</dbReference>
<dbReference type="Pfam" id="PF24809">
    <property type="entry name" value="DUF7708"/>
    <property type="match status" value="1"/>
</dbReference>
<accession>A0ABR1PZH3</accession>
<dbReference type="SUPFAM" id="SSF52540">
    <property type="entry name" value="P-loop containing nucleoside triphosphate hydrolases"/>
    <property type="match status" value="1"/>
</dbReference>
<dbReference type="Pfam" id="PF24883">
    <property type="entry name" value="NPHP3_N"/>
    <property type="match status" value="1"/>
</dbReference>
<dbReference type="InterPro" id="IPR054471">
    <property type="entry name" value="GPIID_WHD"/>
</dbReference>
<keyword evidence="6" id="KW-1185">Reference proteome</keyword>
<dbReference type="Proteomes" id="UP001391051">
    <property type="component" value="Unassembled WGS sequence"/>
</dbReference>
<evidence type="ECO:0000256" key="1">
    <source>
        <dbReference type="ARBA" id="ARBA00022737"/>
    </source>
</evidence>
<dbReference type="Gene3D" id="3.30.160.60">
    <property type="entry name" value="Classic Zinc Finger"/>
    <property type="match status" value="2"/>
</dbReference>
<dbReference type="PANTHER" id="PTHR10039">
    <property type="entry name" value="AMELOGENIN"/>
    <property type="match status" value="1"/>
</dbReference>
<feature type="compositionally biased region" description="Acidic residues" evidence="3">
    <location>
        <begin position="847"/>
        <end position="857"/>
    </location>
</feature>
<feature type="domain" description="C2H2-type" evidence="4">
    <location>
        <begin position="894"/>
        <end position="921"/>
    </location>
</feature>
<keyword evidence="2" id="KW-0863">Zinc-finger</keyword>
<dbReference type="PROSITE" id="PS00028">
    <property type="entry name" value="ZINC_FINGER_C2H2_1"/>
    <property type="match status" value="2"/>
</dbReference>
<sequence>MADHSAFDRALADFKASLKKKDQDRFKATTKESMLKEIEKLQQDQQSRRLGQNLARVKPFVEAMGQFGKVIEVFSNVSEMVAFVWIAGAFAKAFHELLDVYEKLGESIPMVLQFEKLFREDVNMRRVLSIMWKDILEFHRQALKYFQQPMWRQLFQATWDTYKSRFSPLIESIRGHGNLIQTQAALSQIEDFRRDQDLRDAQFNKITESQEMQRLTDLKAWLNPPNIENDQYELSKIWKKYPGSGQWLLQNQSMKEWLDPLFPTIPPLLWMHGMPGAGKTVLSSFIVDELQQMDFSPDILYFYCKHGDSERNNYASIGRCFLSQLLLKHKDILVPYFYERFSNSPDPVLGSFAMIELLLDVALRNCTDAYIIIDGIDECDRGERRKITQWFRNLVEDLQPPRQDRVRCLFVSQDDGIARKDFKGLEMIKIERKDNRADIHTFSQLSANEIQAETDIPDELKIKVASKVEEAADAHKVGMFLLAKLIVENLMQQTCVEDVEHELEDETLPRELKKAYSRITSRILGNAASSGRESSLFILRWLVSAKRPIKWHEIQAAKSINIDEQSVEFERRRIRKDIKDLCGPLVEIRENGIVELVHLTAKSFLVEEKHVDVARVEVSNTAFCLDYLNMPGFRTVDSAADLMPGGYYAFMDYAVPYWLRHLENGLTQADYDYELLRELREPVEAFLTIHHQTPTKHFYRSQGNVKKLQFFREFEFYESLETAVASARKELTFLGEMKPGEVALDLTSVVRIVRRHLETAYLNATGKNGRDSLERIYGQNIFRCPRLSCRYFYLGFQTPRQRDSHVKKHTRPFRCDVLGCPSSTMGMSTIKELTKHKKDVHTIIQEDEEEDFPDETELAPPQPPKPTETITKAIPREPKAPQQPEAKRARITEYRCPQCQKTFSKKFNLNSHMVTHSGKRDLLCSVCGMGFARENDRTRHQATHQEKEFECGGTLNNGRPWGCHKKFARADTLKSHHNSAVGKACIQPFLQQQQEALEALYGPSI</sequence>
<dbReference type="InterPro" id="IPR027417">
    <property type="entry name" value="P-loop_NTPase"/>
</dbReference>
<organism evidence="5 6">
    <name type="scientific">Apiospora aurea</name>
    <dbReference type="NCBI Taxonomy" id="335848"/>
    <lineage>
        <taxon>Eukaryota</taxon>
        <taxon>Fungi</taxon>
        <taxon>Dikarya</taxon>
        <taxon>Ascomycota</taxon>
        <taxon>Pezizomycotina</taxon>
        <taxon>Sordariomycetes</taxon>
        <taxon>Xylariomycetidae</taxon>
        <taxon>Amphisphaeriales</taxon>
        <taxon>Apiosporaceae</taxon>
        <taxon>Apiospora</taxon>
    </lineage>
</organism>
<dbReference type="EMBL" id="JAQQWE010000008">
    <property type="protein sequence ID" value="KAK7943143.1"/>
    <property type="molecule type" value="Genomic_DNA"/>
</dbReference>